<dbReference type="AlphaFoldDB" id="A0AAQ3X8E3"/>
<feature type="chain" id="PRO_5042849570" evidence="1">
    <location>
        <begin position="29"/>
        <end position="77"/>
    </location>
</feature>
<sequence>MAKKMVVVAAAVLLLVALALDAAAPASAMDCQAGCAELKVKGSPFELVTDCEKRCAEIAASRKEPHDPNKDAKWDIP</sequence>
<keyword evidence="3" id="KW-1185">Reference proteome</keyword>
<evidence type="ECO:0000256" key="1">
    <source>
        <dbReference type="SAM" id="SignalP"/>
    </source>
</evidence>
<dbReference type="EMBL" id="CP144752">
    <property type="protein sequence ID" value="WVZ88436.1"/>
    <property type="molecule type" value="Genomic_DNA"/>
</dbReference>
<feature type="signal peptide" evidence="1">
    <location>
        <begin position="1"/>
        <end position="28"/>
    </location>
</feature>
<name>A0AAQ3X8E3_PASNO</name>
<reference evidence="2 3" key="1">
    <citation type="submission" date="2024-02" db="EMBL/GenBank/DDBJ databases">
        <title>High-quality chromosome-scale genome assembly of Pensacola bahiagrass (Paspalum notatum Flugge var. saurae).</title>
        <authorList>
            <person name="Vega J.M."/>
            <person name="Podio M."/>
            <person name="Orjuela J."/>
            <person name="Siena L.A."/>
            <person name="Pessino S.C."/>
            <person name="Combes M.C."/>
            <person name="Mariac C."/>
            <person name="Albertini E."/>
            <person name="Pupilli F."/>
            <person name="Ortiz J.P.A."/>
            <person name="Leblanc O."/>
        </authorList>
    </citation>
    <scope>NUCLEOTIDE SEQUENCE [LARGE SCALE GENOMIC DNA]</scope>
    <source>
        <strain evidence="2">R1</strain>
        <tissue evidence="2">Leaf</tissue>
    </source>
</reference>
<evidence type="ECO:0000313" key="2">
    <source>
        <dbReference type="EMBL" id="WVZ88436.1"/>
    </source>
</evidence>
<evidence type="ECO:0000313" key="3">
    <source>
        <dbReference type="Proteomes" id="UP001341281"/>
    </source>
</evidence>
<accession>A0AAQ3X8E3</accession>
<organism evidence="2 3">
    <name type="scientific">Paspalum notatum var. saurae</name>
    <dbReference type="NCBI Taxonomy" id="547442"/>
    <lineage>
        <taxon>Eukaryota</taxon>
        <taxon>Viridiplantae</taxon>
        <taxon>Streptophyta</taxon>
        <taxon>Embryophyta</taxon>
        <taxon>Tracheophyta</taxon>
        <taxon>Spermatophyta</taxon>
        <taxon>Magnoliopsida</taxon>
        <taxon>Liliopsida</taxon>
        <taxon>Poales</taxon>
        <taxon>Poaceae</taxon>
        <taxon>PACMAD clade</taxon>
        <taxon>Panicoideae</taxon>
        <taxon>Andropogonodae</taxon>
        <taxon>Paspaleae</taxon>
        <taxon>Paspalinae</taxon>
        <taxon>Paspalum</taxon>
    </lineage>
</organism>
<protein>
    <submittedName>
        <fullName evidence="2">Uncharacterized protein</fullName>
    </submittedName>
</protein>
<gene>
    <name evidence="2" type="ORF">U9M48_034957</name>
</gene>
<proteinExistence type="predicted"/>
<dbReference type="Proteomes" id="UP001341281">
    <property type="component" value="Chromosome 08"/>
</dbReference>
<keyword evidence="1" id="KW-0732">Signal</keyword>